<dbReference type="InterPro" id="IPR020846">
    <property type="entry name" value="MFS_dom"/>
</dbReference>
<gene>
    <name evidence="10" type="ORF">GTO91_08930</name>
</gene>
<evidence type="ECO:0000313" key="11">
    <source>
        <dbReference type="Proteomes" id="UP000463470"/>
    </source>
</evidence>
<keyword evidence="5 8" id="KW-1133">Transmembrane helix</keyword>
<dbReference type="EMBL" id="WXEY01000007">
    <property type="protein sequence ID" value="MZP29829.1"/>
    <property type="molecule type" value="Genomic_DNA"/>
</dbReference>
<evidence type="ECO:0000256" key="4">
    <source>
        <dbReference type="ARBA" id="ARBA00022692"/>
    </source>
</evidence>
<name>A0A845L3V7_9FIRM</name>
<feature type="transmembrane region" description="Helical" evidence="8">
    <location>
        <begin position="261"/>
        <end position="285"/>
    </location>
</feature>
<dbReference type="InterPro" id="IPR004638">
    <property type="entry name" value="EmrB-like"/>
</dbReference>
<dbReference type="PRINTS" id="PR01036">
    <property type="entry name" value="TCRTETB"/>
</dbReference>
<dbReference type="RefSeq" id="WP_161257994.1">
    <property type="nucleotide sequence ID" value="NZ_WXEY01000007.1"/>
</dbReference>
<evidence type="ECO:0000256" key="1">
    <source>
        <dbReference type="ARBA" id="ARBA00004651"/>
    </source>
</evidence>
<evidence type="ECO:0000313" key="10">
    <source>
        <dbReference type="EMBL" id="MZP29829.1"/>
    </source>
</evidence>
<feature type="transmembrane region" description="Helical" evidence="8">
    <location>
        <begin position="220"/>
        <end position="240"/>
    </location>
</feature>
<feature type="transmembrane region" description="Helical" evidence="8">
    <location>
        <begin position="38"/>
        <end position="61"/>
    </location>
</feature>
<evidence type="ECO:0000256" key="7">
    <source>
        <dbReference type="SAM" id="MobiDB-lite"/>
    </source>
</evidence>
<feature type="transmembrane region" description="Helical" evidence="8">
    <location>
        <begin position="355"/>
        <end position="376"/>
    </location>
</feature>
<feature type="transmembrane region" description="Helical" evidence="8">
    <location>
        <begin position="161"/>
        <end position="181"/>
    </location>
</feature>
<feature type="transmembrane region" description="Helical" evidence="8">
    <location>
        <begin position="193"/>
        <end position="214"/>
    </location>
</feature>
<sequence length="546" mass="58681">MNKNRTLLLLGLFLAMFFGALDQTVTSTAMPTIIAQLGGFQLMAWLATAYMLSSTIVVPIAGKLADQFGRKPVYLFGLGVFMTASALCGLAGSMEQLILYRALQGIGGGVMMPMAMIIIGDIFTGEERAKFQGVFGGIFGLSSIIGPQVGGWFVDHLAWQWVFYINLPFGLLAALFIALGLRGEKFRGEARIDYSGIITFTIAMVSLLLALTFGGTDYPWLSWQIAGLFASFALFLILFLRAEKTAEEPILPLSLFRNRSYVLLNLIGFLMTMGMFGAIMFMPLFMQGVIGVSASGAGTAMTPMMLSMVVASTLGGRALLRLGVKPQILGGLSVLTAGLLLVTTLGLGATRWTASLYLVIIGFGLGLVMPVLTIALQEIFPRHLLGAVTASGQFFRSIGGTFGVALFGTVMNQVSGQSLRQELLPLLNGAPAAARPAVEPIRSLLETNPQSLYAMLLQGDVMARMPETFRSLIEPVIKSSLAVSIHAVFWTAALATFLSFLVTLFLPAIRVSRRAVAGRGRSTGGEREQERERQEGIEPALEKGSR</sequence>
<evidence type="ECO:0000259" key="9">
    <source>
        <dbReference type="PROSITE" id="PS50850"/>
    </source>
</evidence>
<feature type="transmembrane region" description="Helical" evidence="8">
    <location>
        <begin position="328"/>
        <end position="349"/>
    </location>
</feature>
<dbReference type="InterPro" id="IPR011701">
    <property type="entry name" value="MFS"/>
</dbReference>
<keyword evidence="4 8" id="KW-0812">Transmembrane</keyword>
<keyword evidence="6 8" id="KW-0472">Membrane</keyword>
<dbReference type="PROSITE" id="PS50850">
    <property type="entry name" value="MFS"/>
    <property type="match status" value="1"/>
</dbReference>
<dbReference type="Proteomes" id="UP000463470">
    <property type="component" value="Unassembled WGS sequence"/>
</dbReference>
<dbReference type="SUPFAM" id="SSF103473">
    <property type="entry name" value="MFS general substrate transporter"/>
    <property type="match status" value="1"/>
</dbReference>
<dbReference type="Pfam" id="PF07690">
    <property type="entry name" value="MFS_1"/>
    <property type="match status" value="1"/>
</dbReference>
<feature type="transmembrane region" description="Helical" evidence="8">
    <location>
        <begin position="98"/>
        <end position="119"/>
    </location>
</feature>
<dbReference type="PROSITE" id="PS00216">
    <property type="entry name" value="SUGAR_TRANSPORT_1"/>
    <property type="match status" value="1"/>
</dbReference>
<evidence type="ECO:0000256" key="6">
    <source>
        <dbReference type="ARBA" id="ARBA00023136"/>
    </source>
</evidence>
<protein>
    <submittedName>
        <fullName evidence="10">DHA2 family efflux MFS transporter permease subunit</fullName>
    </submittedName>
</protein>
<dbReference type="Gene3D" id="1.20.1720.10">
    <property type="entry name" value="Multidrug resistance protein D"/>
    <property type="match status" value="1"/>
</dbReference>
<feature type="region of interest" description="Disordered" evidence="7">
    <location>
        <begin position="517"/>
        <end position="546"/>
    </location>
</feature>
<dbReference type="PANTHER" id="PTHR23501:SF197">
    <property type="entry name" value="COMD"/>
    <property type="match status" value="1"/>
</dbReference>
<feature type="compositionally biased region" description="Basic and acidic residues" evidence="7">
    <location>
        <begin position="524"/>
        <end position="546"/>
    </location>
</feature>
<comment type="subcellular location">
    <subcellularLocation>
        <location evidence="1">Cell membrane</location>
        <topology evidence="1">Multi-pass membrane protein</topology>
    </subcellularLocation>
</comment>
<reference evidence="10 11" key="1">
    <citation type="submission" date="2020-01" db="EMBL/GenBank/DDBJ databases">
        <title>Whole-genome sequence of Heliobacterium undosum DSM 13378.</title>
        <authorList>
            <person name="Kyndt J.A."/>
            <person name="Meyer T.E."/>
        </authorList>
    </citation>
    <scope>NUCLEOTIDE SEQUENCE [LARGE SCALE GENOMIC DNA]</scope>
    <source>
        <strain evidence="10 11">DSM 13378</strain>
    </source>
</reference>
<keyword evidence="2" id="KW-0813">Transport</keyword>
<feature type="domain" description="Major facilitator superfamily (MFS) profile" evidence="9">
    <location>
        <begin position="8"/>
        <end position="511"/>
    </location>
</feature>
<proteinExistence type="predicted"/>
<feature type="transmembrane region" description="Helical" evidence="8">
    <location>
        <begin position="73"/>
        <end position="92"/>
    </location>
</feature>
<organism evidence="10 11">
    <name type="scientific">Heliomicrobium undosum</name>
    <dbReference type="NCBI Taxonomy" id="121734"/>
    <lineage>
        <taxon>Bacteria</taxon>
        <taxon>Bacillati</taxon>
        <taxon>Bacillota</taxon>
        <taxon>Clostridia</taxon>
        <taxon>Eubacteriales</taxon>
        <taxon>Heliobacteriaceae</taxon>
        <taxon>Heliomicrobium</taxon>
    </lineage>
</organism>
<feature type="transmembrane region" description="Helical" evidence="8">
    <location>
        <begin position="297"/>
        <end position="316"/>
    </location>
</feature>
<dbReference type="FunFam" id="1.20.1720.10:FF:000004">
    <property type="entry name" value="EmrB/QacA family drug resistance transporter"/>
    <property type="match status" value="1"/>
</dbReference>
<dbReference type="NCBIfam" id="TIGR00711">
    <property type="entry name" value="efflux_EmrB"/>
    <property type="match status" value="1"/>
</dbReference>
<accession>A0A845L3V7</accession>
<evidence type="ECO:0000256" key="2">
    <source>
        <dbReference type="ARBA" id="ARBA00022448"/>
    </source>
</evidence>
<evidence type="ECO:0000256" key="3">
    <source>
        <dbReference type="ARBA" id="ARBA00022475"/>
    </source>
</evidence>
<dbReference type="OrthoDB" id="102502at2"/>
<dbReference type="GO" id="GO:0022857">
    <property type="term" value="F:transmembrane transporter activity"/>
    <property type="evidence" value="ECO:0007669"/>
    <property type="project" value="InterPro"/>
</dbReference>
<dbReference type="PANTHER" id="PTHR23501">
    <property type="entry name" value="MAJOR FACILITATOR SUPERFAMILY"/>
    <property type="match status" value="1"/>
</dbReference>
<comment type="caution">
    <text evidence="10">The sequence shown here is derived from an EMBL/GenBank/DDBJ whole genome shotgun (WGS) entry which is preliminary data.</text>
</comment>
<evidence type="ECO:0000256" key="5">
    <source>
        <dbReference type="ARBA" id="ARBA00022989"/>
    </source>
</evidence>
<feature type="transmembrane region" description="Helical" evidence="8">
    <location>
        <begin position="487"/>
        <end position="509"/>
    </location>
</feature>
<feature type="transmembrane region" description="Helical" evidence="8">
    <location>
        <begin position="131"/>
        <end position="149"/>
    </location>
</feature>
<dbReference type="GO" id="GO:0005886">
    <property type="term" value="C:plasma membrane"/>
    <property type="evidence" value="ECO:0007669"/>
    <property type="project" value="UniProtKB-SubCell"/>
</dbReference>
<keyword evidence="3" id="KW-1003">Cell membrane</keyword>
<dbReference type="CDD" id="cd17502">
    <property type="entry name" value="MFS_Azr1_MDR_like"/>
    <property type="match status" value="1"/>
</dbReference>
<dbReference type="AlphaFoldDB" id="A0A845L3V7"/>
<evidence type="ECO:0000256" key="8">
    <source>
        <dbReference type="SAM" id="Phobius"/>
    </source>
</evidence>
<dbReference type="InterPro" id="IPR036259">
    <property type="entry name" value="MFS_trans_sf"/>
</dbReference>
<dbReference type="Gene3D" id="1.20.1250.20">
    <property type="entry name" value="MFS general substrate transporter like domains"/>
    <property type="match status" value="1"/>
</dbReference>
<keyword evidence="11" id="KW-1185">Reference proteome</keyword>
<dbReference type="InterPro" id="IPR005829">
    <property type="entry name" value="Sugar_transporter_CS"/>
</dbReference>